<evidence type="ECO:0000313" key="1">
    <source>
        <dbReference type="EMBL" id="OJD24058.1"/>
    </source>
</evidence>
<dbReference type="EMBL" id="LGTZ01000644">
    <property type="protein sequence ID" value="OJD24058.1"/>
    <property type="molecule type" value="Genomic_DNA"/>
</dbReference>
<dbReference type="Proteomes" id="UP000242791">
    <property type="component" value="Unassembled WGS sequence"/>
</dbReference>
<evidence type="ECO:0000313" key="2">
    <source>
        <dbReference type="Proteomes" id="UP000242791"/>
    </source>
</evidence>
<proteinExistence type="predicted"/>
<keyword evidence="2" id="KW-1185">Reference proteome</keyword>
<protein>
    <submittedName>
        <fullName evidence="1">Uncharacterized protein</fullName>
    </submittedName>
</protein>
<comment type="caution">
    <text evidence="1">The sequence shown here is derived from an EMBL/GenBank/DDBJ whole genome shotgun (WGS) entry which is preliminary data.</text>
</comment>
<dbReference type="AlphaFoldDB" id="A0A1J9Q7L6"/>
<reference evidence="1 2" key="1">
    <citation type="submission" date="2015-08" db="EMBL/GenBank/DDBJ databases">
        <title>Emmonsia species relationships and genome sequence.</title>
        <authorList>
            <person name="Cuomo C.A."/>
            <person name="Schwartz I.S."/>
            <person name="Kenyon C."/>
            <person name="De Hoog G.S."/>
            <person name="Govender N.P."/>
            <person name="Botha A."/>
            <person name="Moreno L."/>
            <person name="De Vries M."/>
            <person name="Munoz J.F."/>
            <person name="Stielow J.B."/>
        </authorList>
    </citation>
    <scope>NUCLEOTIDE SEQUENCE [LARGE SCALE GENOMIC DNA]</scope>
    <source>
        <strain evidence="1 2">EI222</strain>
    </source>
</reference>
<sequence>MHPGIPVGIDLVTSPSLVSLGGFSSDVMITWGSCDVKKSEECAVTKRITATSERTAQVLTFIDW</sequence>
<organism evidence="1 2">
    <name type="scientific">Blastomyces percursus</name>
    <dbReference type="NCBI Taxonomy" id="1658174"/>
    <lineage>
        <taxon>Eukaryota</taxon>
        <taxon>Fungi</taxon>
        <taxon>Dikarya</taxon>
        <taxon>Ascomycota</taxon>
        <taxon>Pezizomycotina</taxon>
        <taxon>Eurotiomycetes</taxon>
        <taxon>Eurotiomycetidae</taxon>
        <taxon>Onygenales</taxon>
        <taxon>Ajellomycetaceae</taxon>
        <taxon>Blastomyces</taxon>
    </lineage>
</organism>
<dbReference type="VEuPathDB" id="FungiDB:ACJ73_04582"/>
<accession>A0A1J9Q7L6</accession>
<name>A0A1J9Q7L6_9EURO</name>
<gene>
    <name evidence="1" type="ORF">ACJ73_04582</name>
</gene>
<dbReference type="OrthoDB" id="4184587at2759"/>